<name>A0AAW9RD78_9GAMM</name>
<dbReference type="Pfam" id="PF00873">
    <property type="entry name" value="ACR_tran"/>
    <property type="match status" value="1"/>
</dbReference>
<dbReference type="SUPFAM" id="SSF82866">
    <property type="entry name" value="Multidrug efflux transporter AcrB transmembrane domain"/>
    <property type="match status" value="2"/>
</dbReference>
<dbReference type="InterPro" id="IPR000731">
    <property type="entry name" value="SSD"/>
</dbReference>
<keyword evidence="1" id="KW-0812">Transmembrane</keyword>
<dbReference type="Gene3D" id="3.30.70.1320">
    <property type="entry name" value="Multidrug efflux transporter AcrB pore domain like"/>
    <property type="match status" value="1"/>
</dbReference>
<evidence type="ECO:0000313" key="4">
    <source>
        <dbReference type="Proteomes" id="UP001359886"/>
    </source>
</evidence>
<keyword evidence="1" id="KW-1133">Transmembrane helix</keyword>
<dbReference type="GO" id="GO:0005886">
    <property type="term" value="C:plasma membrane"/>
    <property type="evidence" value="ECO:0007669"/>
    <property type="project" value="TreeGrafter"/>
</dbReference>
<evidence type="ECO:0000313" key="3">
    <source>
        <dbReference type="EMBL" id="MEJ8566790.1"/>
    </source>
</evidence>
<feature type="transmembrane region" description="Helical" evidence="1">
    <location>
        <begin position="836"/>
        <end position="853"/>
    </location>
</feature>
<accession>A0AAW9RD78</accession>
<keyword evidence="4" id="KW-1185">Reference proteome</keyword>
<feature type="transmembrane region" description="Helical" evidence="1">
    <location>
        <begin position="971"/>
        <end position="994"/>
    </location>
</feature>
<dbReference type="PANTHER" id="PTHR32063:SF73">
    <property type="entry name" value="RND SUPERFAMILY EFFLUX PUMP PERMEASE COMPONENT 1"/>
    <property type="match status" value="1"/>
</dbReference>
<dbReference type="RefSeq" id="WP_354694110.1">
    <property type="nucleotide sequence ID" value="NZ_JAZHOG010000002.1"/>
</dbReference>
<dbReference type="Proteomes" id="UP001359886">
    <property type="component" value="Unassembled WGS sequence"/>
</dbReference>
<organism evidence="3 4">
    <name type="scientific">Elongatibacter sediminis</name>
    <dbReference type="NCBI Taxonomy" id="3119006"/>
    <lineage>
        <taxon>Bacteria</taxon>
        <taxon>Pseudomonadati</taxon>
        <taxon>Pseudomonadota</taxon>
        <taxon>Gammaproteobacteria</taxon>
        <taxon>Chromatiales</taxon>
        <taxon>Wenzhouxiangellaceae</taxon>
        <taxon>Elongatibacter</taxon>
    </lineage>
</organism>
<dbReference type="InterPro" id="IPR027463">
    <property type="entry name" value="AcrB_DN_DC_subdom"/>
</dbReference>
<dbReference type="GO" id="GO:0042910">
    <property type="term" value="F:xenobiotic transmembrane transporter activity"/>
    <property type="evidence" value="ECO:0007669"/>
    <property type="project" value="TreeGrafter"/>
</dbReference>
<evidence type="ECO:0000259" key="2">
    <source>
        <dbReference type="PROSITE" id="PS50156"/>
    </source>
</evidence>
<dbReference type="InterPro" id="IPR001036">
    <property type="entry name" value="Acrflvin-R"/>
</dbReference>
<feature type="transmembrane region" description="Helical" evidence="1">
    <location>
        <begin position="937"/>
        <end position="959"/>
    </location>
</feature>
<reference evidence="3 4" key="1">
    <citation type="submission" date="2024-02" db="EMBL/GenBank/DDBJ databases">
        <title>A novel Wenzhouxiangellaceae bacterium, isolated from coastal sediments.</title>
        <authorList>
            <person name="Du Z.-J."/>
            <person name="Ye Y.-Q."/>
            <person name="Zhang X.-Y."/>
        </authorList>
    </citation>
    <scope>NUCLEOTIDE SEQUENCE [LARGE SCALE GENOMIC DNA]</scope>
    <source>
        <strain evidence="3 4">CH-27</strain>
    </source>
</reference>
<feature type="transmembrane region" description="Helical" evidence="1">
    <location>
        <begin position="356"/>
        <end position="376"/>
    </location>
</feature>
<protein>
    <submittedName>
        <fullName evidence="3">Efflux RND transporter permease subunit</fullName>
    </submittedName>
</protein>
<feature type="transmembrane region" description="Helical" evidence="1">
    <location>
        <begin position="382"/>
        <end position="403"/>
    </location>
</feature>
<comment type="caution">
    <text evidence="3">The sequence shown here is derived from an EMBL/GenBank/DDBJ whole genome shotgun (WGS) entry which is preliminary data.</text>
</comment>
<evidence type="ECO:0000256" key="1">
    <source>
        <dbReference type="SAM" id="Phobius"/>
    </source>
</evidence>
<feature type="transmembrane region" description="Helical" evidence="1">
    <location>
        <begin position="517"/>
        <end position="537"/>
    </location>
</feature>
<feature type="transmembrane region" description="Helical" evidence="1">
    <location>
        <begin position="454"/>
        <end position="476"/>
    </location>
</feature>
<gene>
    <name evidence="3" type="ORF">V3330_04035</name>
</gene>
<dbReference type="Gene3D" id="3.30.70.1440">
    <property type="entry name" value="Multidrug efflux transporter AcrB pore domain"/>
    <property type="match status" value="1"/>
</dbReference>
<feature type="transmembrane region" description="Helical" evidence="1">
    <location>
        <begin position="330"/>
        <end position="349"/>
    </location>
</feature>
<feature type="domain" description="SSD" evidence="2">
    <location>
        <begin position="360"/>
        <end position="482"/>
    </location>
</feature>
<dbReference type="SUPFAM" id="SSF82714">
    <property type="entry name" value="Multidrug efflux transporter AcrB TolC docking domain, DN and DC subdomains"/>
    <property type="match status" value="2"/>
</dbReference>
<dbReference type="Gene3D" id="3.30.2090.10">
    <property type="entry name" value="Multidrug efflux transporter AcrB TolC docking domain, DN and DC subdomains"/>
    <property type="match status" value="2"/>
</dbReference>
<keyword evidence="1" id="KW-0472">Membrane</keyword>
<dbReference type="AlphaFoldDB" id="A0AAW9RD78"/>
<feature type="transmembrane region" description="Helical" evidence="1">
    <location>
        <begin position="858"/>
        <end position="880"/>
    </location>
</feature>
<dbReference type="EMBL" id="JAZHOG010000002">
    <property type="protein sequence ID" value="MEJ8566790.1"/>
    <property type="molecule type" value="Genomic_DNA"/>
</dbReference>
<dbReference type="PANTHER" id="PTHR32063">
    <property type="match status" value="1"/>
</dbReference>
<feature type="transmembrane region" description="Helical" evidence="1">
    <location>
        <begin position="886"/>
        <end position="909"/>
    </location>
</feature>
<dbReference type="PROSITE" id="PS50156">
    <property type="entry name" value="SSD"/>
    <property type="match status" value="1"/>
</dbReference>
<proteinExistence type="predicted"/>
<dbReference type="PRINTS" id="PR00702">
    <property type="entry name" value="ACRIFLAVINRP"/>
</dbReference>
<dbReference type="SUPFAM" id="SSF82693">
    <property type="entry name" value="Multidrug efflux transporter AcrB pore domain, PN1, PN2, PC1 and PC2 subdomains"/>
    <property type="match status" value="2"/>
</dbReference>
<sequence>MSPARIALRRPVTVIMAFVSLLAVGAIATRLLPLEFFPAVDVPFIMVDIPYQGSTPAEVEREITRPAEEVIATLSGIKRLQSFSTATGARLEVIFDWESDVAVKAVEARERIEAIRDQLPSDLRRINVLKFNLTDQPVLTLRISSERDLSTAYDMLMRRLVRPLERIPGVARVDFQGIEPREIRIELNADRVIAHGIDLADLQRRLQQVNFSDSAGLIRDGGIRYRVNPRGEFRSVGEIGELIISDSGLRLKDIAEVTYDSSRRNYARHLDRKYAIGVSIFKENGANLVEVGKRVLDEVNRIGETPEMHGIQLFFLENQAEGVTESLSELLKAGLVGALLSLGVLYFFLRHVPTTLMVSLAVPLAITITLGAMYFLGLSLNILSMMGLMLAIGMLVDNSVVVSESIHTERGRTPDDPKGAALRGVRAVGLAVAAGTLTSAAVFLPIIFGEKDQIAIFLTHVAVAIVVSLSVSLLIAQTLIPLVASRLPVPARRSSGLIERLKRRYVRLLRWNMRHRWLASLAVLAALASVAVPISLVETDMFPQNDTRKLFLNYHLDGNYPLDKVKQAVDTIENYLYENQERFEISAVYTYYNEEGEAISSVLLTDDSEAERSAREITDDILANLPKIAIGRPSFSFERVGGNEKLGIVLRGRSSEVLGGLADDVIRVLSGAEGLTGVVASTTAGDQELQVRVNRERANLMGFSTQQVAEAVAIAIRGVDLREFKGEEGEISVRLQFREEDRENLDDLKDLKIRNEAGVAIPLMALVEIERNSSPARIQRIDRQTGVNITANLDGISSDRAREVIEQRMNLLELPAGYSWSFGRGFDDDAEAMQKMLFNILLAIAIIYIVLAAQFESLIYPVSMVCTILFSIVGVYWFFLATGTTFSIMSMIGILILIGVVVNNGIVLIDHVNQLRLQGLGRDEALVQAGNDRLRPILMTVGTTVLGLTPLCIGTTQLGGDGPPYFPMARAIVGGLLFSTVVSLVFLPTIYTWLDAMRAWPAVLVRVCRWSAGRAAHWLAWPVRRVLRLIRPAQPTS</sequence>
<feature type="transmembrane region" description="Helical" evidence="1">
    <location>
        <begin position="424"/>
        <end position="448"/>
    </location>
</feature>
<dbReference type="Gene3D" id="3.30.70.1430">
    <property type="entry name" value="Multidrug efflux transporter AcrB pore domain"/>
    <property type="match status" value="2"/>
</dbReference>
<dbReference type="Gene3D" id="1.20.1640.10">
    <property type="entry name" value="Multidrug efflux transporter AcrB transmembrane domain"/>
    <property type="match status" value="2"/>
</dbReference>